<evidence type="ECO:0000313" key="2">
    <source>
        <dbReference type="EMBL" id="QDU54093.1"/>
    </source>
</evidence>
<dbReference type="AlphaFoldDB" id="A0A518AH86"/>
<protein>
    <submittedName>
        <fullName evidence="2">Uncharacterized protein</fullName>
    </submittedName>
</protein>
<sequence length="59" mass="6345">MIAALFVLLSVPGLILSLIGLGSRPRRLAGWGVGLGIFCCMYLGTLLFFIVHVLQSALR</sequence>
<keyword evidence="1" id="KW-1133">Transmembrane helix</keyword>
<dbReference type="KEGG" id="amuc:Pan181_02730"/>
<proteinExistence type="predicted"/>
<gene>
    <name evidence="2" type="ORF">Pan181_02730</name>
</gene>
<evidence type="ECO:0000313" key="3">
    <source>
        <dbReference type="Proteomes" id="UP000315750"/>
    </source>
</evidence>
<keyword evidence="1" id="KW-0812">Transmembrane</keyword>
<keyword evidence="1" id="KW-0472">Membrane</keyword>
<evidence type="ECO:0000256" key="1">
    <source>
        <dbReference type="SAM" id="Phobius"/>
    </source>
</evidence>
<reference evidence="2 3" key="1">
    <citation type="submission" date="2019-02" db="EMBL/GenBank/DDBJ databases">
        <title>Deep-cultivation of Planctomycetes and their phenomic and genomic characterization uncovers novel biology.</title>
        <authorList>
            <person name="Wiegand S."/>
            <person name="Jogler M."/>
            <person name="Boedeker C."/>
            <person name="Pinto D."/>
            <person name="Vollmers J."/>
            <person name="Rivas-Marin E."/>
            <person name="Kohn T."/>
            <person name="Peeters S.H."/>
            <person name="Heuer A."/>
            <person name="Rast P."/>
            <person name="Oberbeckmann S."/>
            <person name="Bunk B."/>
            <person name="Jeske O."/>
            <person name="Meyerdierks A."/>
            <person name="Storesund J.E."/>
            <person name="Kallscheuer N."/>
            <person name="Luecker S."/>
            <person name="Lage O.M."/>
            <person name="Pohl T."/>
            <person name="Merkel B.J."/>
            <person name="Hornburger P."/>
            <person name="Mueller R.-W."/>
            <person name="Bruemmer F."/>
            <person name="Labrenz M."/>
            <person name="Spormann A.M."/>
            <person name="Op den Camp H."/>
            <person name="Overmann J."/>
            <person name="Amann R."/>
            <person name="Jetten M.S.M."/>
            <person name="Mascher T."/>
            <person name="Medema M.H."/>
            <person name="Devos D.P."/>
            <person name="Kaster A.-K."/>
            <person name="Ovreas L."/>
            <person name="Rohde M."/>
            <person name="Galperin M.Y."/>
            <person name="Jogler C."/>
        </authorList>
    </citation>
    <scope>NUCLEOTIDE SEQUENCE [LARGE SCALE GENOMIC DNA]</scope>
    <source>
        <strain evidence="2 3">Pan181</strain>
    </source>
</reference>
<name>A0A518AH86_9BACT</name>
<dbReference type="Proteomes" id="UP000315750">
    <property type="component" value="Chromosome"/>
</dbReference>
<accession>A0A518AH86</accession>
<dbReference type="EMBL" id="CP036278">
    <property type="protein sequence ID" value="QDU54093.1"/>
    <property type="molecule type" value="Genomic_DNA"/>
</dbReference>
<organism evidence="2 3">
    <name type="scientific">Aeoliella mucimassa</name>
    <dbReference type="NCBI Taxonomy" id="2527972"/>
    <lineage>
        <taxon>Bacteria</taxon>
        <taxon>Pseudomonadati</taxon>
        <taxon>Planctomycetota</taxon>
        <taxon>Planctomycetia</taxon>
        <taxon>Pirellulales</taxon>
        <taxon>Lacipirellulaceae</taxon>
        <taxon>Aeoliella</taxon>
    </lineage>
</organism>
<feature type="transmembrane region" description="Helical" evidence="1">
    <location>
        <begin position="33"/>
        <end position="54"/>
    </location>
</feature>
<keyword evidence="3" id="KW-1185">Reference proteome</keyword>